<evidence type="ECO:0000256" key="1">
    <source>
        <dbReference type="SAM" id="MobiDB-lite"/>
    </source>
</evidence>
<feature type="transmembrane region" description="Helical" evidence="2">
    <location>
        <begin position="386"/>
        <end position="419"/>
    </location>
</feature>
<feature type="transmembrane region" description="Helical" evidence="2">
    <location>
        <begin position="41"/>
        <end position="66"/>
    </location>
</feature>
<feature type="transmembrane region" description="Helical" evidence="2">
    <location>
        <begin position="72"/>
        <end position="89"/>
    </location>
</feature>
<dbReference type="RefSeq" id="WP_052542784.1">
    <property type="nucleotide sequence ID" value="NZ_JACHBQ010000001.1"/>
</dbReference>
<keyword evidence="2" id="KW-0472">Membrane</keyword>
<comment type="caution">
    <text evidence="3">The sequence shown here is derived from an EMBL/GenBank/DDBJ whole genome shotgun (WGS) entry which is preliminary data.</text>
</comment>
<dbReference type="EMBL" id="JACHBQ010000001">
    <property type="protein sequence ID" value="MBB5642794.1"/>
    <property type="molecule type" value="Genomic_DNA"/>
</dbReference>
<keyword evidence="2" id="KW-0812">Transmembrane</keyword>
<evidence type="ECO:0000313" key="4">
    <source>
        <dbReference type="Proteomes" id="UP000561726"/>
    </source>
</evidence>
<organism evidence="3 4">
    <name type="scientific">Cryobacterium roopkundense</name>
    <dbReference type="NCBI Taxonomy" id="1001240"/>
    <lineage>
        <taxon>Bacteria</taxon>
        <taxon>Bacillati</taxon>
        <taxon>Actinomycetota</taxon>
        <taxon>Actinomycetes</taxon>
        <taxon>Micrococcales</taxon>
        <taxon>Microbacteriaceae</taxon>
        <taxon>Cryobacterium</taxon>
    </lineage>
</organism>
<dbReference type="Proteomes" id="UP000561726">
    <property type="component" value="Unassembled WGS sequence"/>
</dbReference>
<sequence length="463" mass="48408">MSAALDLGIPGPLVDRSLLAAVSFTFAALLYLVLRRSPRLAIALWISVLCFVPVWVGIGFGAGFALGVNGKYYLSAATILAMVVSLAVFSTPSWQFSIVDGLVALLVFVGLASLFTAGGGIALAFMFTLVTYFVVGFVLGRLAPLAVDIRWIYGAVAVAFTIVAALAVLEFATGWNPFVGIPGNGALYSTWAGLQGRGGIVRAEGAFGHSIALGSSLAMAIPLALSSRFRLSIRAAMVALMLVATVVTFSRIAIVGAVLGLTLSIVFLRDAISRRLRVILVSSLVGVSVVAVPFLSTVFEDAGTEASGSAAYRGDLLSLLTEMNIIGLSDSARRSPAGQTYFGNFRSIDSQLILTGLTSGILTLACVVVLLLAAIALVLRRRATAATIAIVAQIPALATVALITQYSIFLWFVVGLAAAGQVRSSLFEPQDGDRHGWSRDPNLTAQGPPAGSGTHQFKRGILR</sequence>
<accession>A0A7W8ZYX1</accession>
<name>A0A7W8ZYX1_9MICO</name>
<feature type="transmembrane region" description="Helical" evidence="2">
    <location>
        <begin position="278"/>
        <end position="299"/>
    </location>
</feature>
<dbReference type="OrthoDB" id="3253728at2"/>
<keyword evidence="2" id="KW-1133">Transmembrane helix</keyword>
<feature type="transmembrane region" description="Helical" evidence="2">
    <location>
        <begin position="121"/>
        <end position="139"/>
    </location>
</feature>
<feature type="transmembrane region" description="Helical" evidence="2">
    <location>
        <begin position="237"/>
        <end position="266"/>
    </location>
</feature>
<feature type="transmembrane region" description="Helical" evidence="2">
    <location>
        <begin position="17"/>
        <end position="34"/>
    </location>
</feature>
<feature type="region of interest" description="Disordered" evidence="1">
    <location>
        <begin position="430"/>
        <end position="463"/>
    </location>
</feature>
<dbReference type="AlphaFoldDB" id="A0A7W8ZYX1"/>
<gene>
    <name evidence="3" type="ORF">BJ997_003342</name>
</gene>
<feature type="transmembrane region" description="Helical" evidence="2">
    <location>
        <begin position="96"/>
        <end position="115"/>
    </location>
</feature>
<evidence type="ECO:0000256" key="2">
    <source>
        <dbReference type="SAM" id="Phobius"/>
    </source>
</evidence>
<proteinExistence type="predicted"/>
<reference evidence="3 4" key="1">
    <citation type="submission" date="2020-08" db="EMBL/GenBank/DDBJ databases">
        <title>Sequencing the genomes of 1000 actinobacteria strains.</title>
        <authorList>
            <person name="Klenk H.-P."/>
        </authorList>
    </citation>
    <scope>NUCLEOTIDE SEQUENCE [LARGE SCALE GENOMIC DNA]</scope>
    <source>
        <strain evidence="3 4">DSM 21065</strain>
    </source>
</reference>
<feature type="transmembrane region" description="Helical" evidence="2">
    <location>
        <begin position="151"/>
        <end position="169"/>
    </location>
</feature>
<evidence type="ECO:0000313" key="3">
    <source>
        <dbReference type="EMBL" id="MBB5642794.1"/>
    </source>
</evidence>
<protein>
    <submittedName>
        <fullName evidence="3">Uncharacterized protein</fullName>
    </submittedName>
</protein>
<feature type="transmembrane region" description="Helical" evidence="2">
    <location>
        <begin position="352"/>
        <end position="379"/>
    </location>
</feature>